<keyword evidence="4" id="KW-1185">Reference proteome</keyword>
<evidence type="ECO:0000313" key="3">
    <source>
        <dbReference type="EMBL" id="KAF7276101.1"/>
    </source>
</evidence>
<proteinExistence type="predicted"/>
<dbReference type="Proteomes" id="UP000625711">
    <property type="component" value="Unassembled WGS sequence"/>
</dbReference>
<dbReference type="AlphaFoldDB" id="A0A834M7L2"/>
<gene>
    <name evidence="3" type="ORF">GWI33_010921</name>
    <name evidence="2" type="ORF">GWI33_012452</name>
</gene>
<accession>A0A834M7L2</accession>
<organism evidence="2 4">
    <name type="scientific">Rhynchophorus ferrugineus</name>
    <name type="common">Red palm weevil</name>
    <name type="synonym">Curculio ferrugineus</name>
    <dbReference type="NCBI Taxonomy" id="354439"/>
    <lineage>
        <taxon>Eukaryota</taxon>
        <taxon>Metazoa</taxon>
        <taxon>Ecdysozoa</taxon>
        <taxon>Arthropoda</taxon>
        <taxon>Hexapoda</taxon>
        <taxon>Insecta</taxon>
        <taxon>Pterygota</taxon>
        <taxon>Neoptera</taxon>
        <taxon>Endopterygota</taxon>
        <taxon>Coleoptera</taxon>
        <taxon>Polyphaga</taxon>
        <taxon>Cucujiformia</taxon>
        <taxon>Curculionidae</taxon>
        <taxon>Dryophthorinae</taxon>
        <taxon>Rhynchophorus</taxon>
    </lineage>
</organism>
<reference evidence="2" key="1">
    <citation type="submission" date="2020-08" db="EMBL/GenBank/DDBJ databases">
        <title>Genome sequencing and assembly of the red palm weevil Rhynchophorus ferrugineus.</title>
        <authorList>
            <person name="Dias G.B."/>
            <person name="Bergman C.M."/>
            <person name="Manee M."/>
        </authorList>
    </citation>
    <scope>NUCLEOTIDE SEQUENCE</scope>
    <source>
        <strain evidence="2">AA-2017</strain>
        <tissue evidence="2">Whole larva</tissue>
    </source>
</reference>
<feature type="region of interest" description="Disordered" evidence="1">
    <location>
        <begin position="1"/>
        <end position="42"/>
    </location>
</feature>
<name>A0A834M7L2_RHYFE</name>
<dbReference type="EMBL" id="JAACXV010008463">
    <property type="protein sequence ID" value="KAF7276101.1"/>
    <property type="molecule type" value="Genomic_DNA"/>
</dbReference>
<sequence length="110" mass="13158">MIRDRERKKTDEVIVRRRARTAETDRPRGERRRQRKNHTTDRHEIMNMVLTKYQFSTLFGQRPGSDHFYIRTTLCPTNNQHRLAAVGVNRSRPLSKASEGVKYRFGFRLQ</sequence>
<comment type="caution">
    <text evidence="2">The sequence shown here is derived from an EMBL/GenBank/DDBJ whole genome shotgun (WGS) entry which is preliminary data.</text>
</comment>
<evidence type="ECO:0000313" key="4">
    <source>
        <dbReference type="Proteomes" id="UP000625711"/>
    </source>
</evidence>
<evidence type="ECO:0000256" key="1">
    <source>
        <dbReference type="SAM" id="MobiDB-lite"/>
    </source>
</evidence>
<evidence type="ECO:0000313" key="2">
    <source>
        <dbReference type="EMBL" id="KAF7274886.1"/>
    </source>
</evidence>
<feature type="compositionally biased region" description="Basic and acidic residues" evidence="1">
    <location>
        <begin position="1"/>
        <end position="28"/>
    </location>
</feature>
<protein>
    <submittedName>
        <fullName evidence="2">Uncharacterized protein</fullName>
    </submittedName>
</protein>
<dbReference type="EMBL" id="JAACXV010011915">
    <property type="protein sequence ID" value="KAF7274886.1"/>
    <property type="molecule type" value="Genomic_DNA"/>
</dbReference>